<dbReference type="EMBL" id="BMAO01028801">
    <property type="protein sequence ID" value="GFR27507.1"/>
    <property type="molecule type" value="Genomic_DNA"/>
</dbReference>
<accession>A0A8X6M0I8</accession>
<dbReference type="OrthoDB" id="8056906at2759"/>
<dbReference type="Proteomes" id="UP000887116">
    <property type="component" value="Unassembled WGS sequence"/>
</dbReference>
<reference evidence="1" key="1">
    <citation type="submission" date="2020-07" db="EMBL/GenBank/DDBJ databases">
        <title>Multicomponent nature underlies the extraordinary mechanical properties of spider dragline silk.</title>
        <authorList>
            <person name="Kono N."/>
            <person name="Nakamura H."/>
            <person name="Mori M."/>
            <person name="Yoshida Y."/>
            <person name="Ohtoshi R."/>
            <person name="Malay A.D."/>
            <person name="Moran D.A.P."/>
            <person name="Tomita M."/>
            <person name="Numata K."/>
            <person name="Arakawa K."/>
        </authorList>
    </citation>
    <scope>NUCLEOTIDE SEQUENCE</scope>
</reference>
<keyword evidence="2" id="KW-1185">Reference proteome</keyword>
<protein>
    <submittedName>
        <fullName evidence="1">Histone-lysine N-methyltransferase SETMAR</fullName>
    </submittedName>
</protein>
<name>A0A8X6M0I8_TRICU</name>
<comment type="caution">
    <text evidence="1">The sequence shown here is derived from an EMBL/GenBank/DDBJ whole genome shotgun (WGS) entry which is preliminary data.</text>
</comment>
<gene>
    <name evidence="1" type="primary">EAI_04805</name>
    <name evidence="1" type="ORF">TNCT_174931</name>
</gene>
<organism evidence="1 2">
    <name type="scientific">Trichonephila clavata</name>
    <name type="common">Joro spider</name>
    <name type="synonym">Nephila clavata</name>
    <dbReference type="NCBI Taxonomy" id="2740835"/>
    <lineage>
        <taxon>Eukaryota</taxon>
        <taxon>Metazoa</taxon>
        <taxon>Ecdysozoa</taxon>
        <taxon>Arthropoda</taxon>
        <taxon>Chelicerata</taxon>
        <taxon>Arachnida</taxon>
        <taxon>Araneae</taxon>
        <taxon>Araneomorphae</taxon>
        <taxon>Entelegynae</taxon>
        <taxon>Araneoidea</taxon>
        <taxon>Nephilidae</taxon>
        <taxon>Trichonephila</taxon>
    </lineage>
</organism>
<proteinExistence type="predicted"/>
<evidence type="ECO:0000313" key="2">
    <source>
        <dbReference type="Proteomes" id="UP000887116"/>
    </source>
</evidence>
<dbReference type="AlphaFoldDB" id="A0A8X6M0I8"/>
<sequence>MSIIENIDKITEIIEVDQHISSRSITQKLNIDHMTVLNHLHIPGFDMNLNVWVPHQLNRENMIDQISICEALAKQNKIDTFL</sequence>
<evidence type="ECO:0000313" key="1">
    <source>
        <dbReference type="EMBL" id="GFR27507.1"/>
    </source>
</evidence>